<name>A0A7V2ZMU2_9BACT</name>
<evidence type="ECO:0000313" key="2">
    <source>
        <dbReference type="EMBL" id="HFI92817.1"/>
    </source>
</evidence>
<feature type="domain" description="N-acetyltransferase" evidence="1">
    <location>
        <begin position="4"/>
        <end position="89"/>
    </location>
</feature>
<dbReference type="Pfam" id="PF14542">
    <property type="entry name" value="Acetyltransf_CG"/>
    <property type="match status" value="1"/>
</dbReference>
<dbReference type="Gene3D" id="3.40.630.30">
    <property type="match status" value="1"/>
</dbReference>
<dbReference type="InterPro" id="IPR016181">
    <property type="entry name" value="Acyl_CoA_acyltransferase"/>
</dbReference>
<dbReference type="PANTHER" id="PTHR31435:SF9">
    <property type="entry name" value="PROTEIN NATD1"/>
    <property type="match status" value="1"/>
</dbReference>
<gene>
    <name evidence="2" type="ORF">ENS31_14960</name>
</gene>
<protein>
    <submittedName>
        <fullName evidence="2">N-acetyltransferase</fullName>
    </submittedName>
</protein>
<keyword evidence="2" id="KW-0808">Transferase</keyword>
<proteinExistence type="predicted"/>
<dbReference type="PANTHER" id="PTHR31435">
    <property type="entry name" value="PROTEIN NATD1"/>
    <property type="match status" value="1"/>
</dbReference>
<dbReference type="InterPro" id="IPR045057">
    <property type="entry name" value="Gcn5-rel_NAT"/>
</dbReference>
<reference evidence="2" key="1">
    <citation type="journal article" date="2020" name="mSystems">
        <title>Genome- and Community-Level Interaction Insights into Carbon Utilization and Element Cycling Functions of Hydrothermarchaeota in Hydrothermal Sediment.</title>
        <authorList>
            <person name="Zhou Z."/>
            <person name="Liu Y."/>
            <person name="Xu W."/>
            <person name="Pan J."/>
            <person name="Luo Z.H."/>
            <person name="Li M."/>
        </authorList>
    </citation>
    <scope>NUCLEOTIDE SEQUENCE [LARGE SCALE GENOMIC DNA]</scope>
    <source>
        <strain evidence="2">SpSt-479</strain>
    </source>
</reference>
<organism evidence="2">
    <name type="scientific">Ignavibacterium album</name>
    <dbReference type="NCBI Taxonomy" id="591197"/>
    <lineage>
        <taxon>Bacteria</taxon>
        <taxon>Pseudomonadati</taxon>
        <taxon>Ignavibacteriota</taxon>
        <taxon>Ignavibacteria</taxon>
        <taxon>Ignavibacteriales</taxon>
        <taxon>Ignavibacteriaceae</taxon>
        <taxon>Ignavibacterium</taxon>
    </lineage>
</organism>
<dbReference type="InterPro" id="IPR031165">
    <property type="entry name" value="GNAT_YJDJ"/>
</dbReference>
<dbReference type="GO" id="GO:0016740">
    <property type="term" value="F:transferase activity"/>
    <property type="evidence" value="ECO:0007669"/>
    <property type="project" value="UniProtKB-KW"/>
</dbReference>
<dbReference type="CDD" id="cd04301">
    <property type="entry name" value="NAT_SF"/>
    <property type="match status" value="1"/>
</dbReference>
<accession>A0A7V2ZMU2</accession>
<dbReference type="SUPFAM" id="SSF55729">
    <property type="entry name" value="Acyl-CoA N-acyltransferases (Nat)"/>
    <property type="match status" value="1"/>
</dbReference>
<dbReference type="EMBL" id="DSUJ01000011">
    <property type="protein sequence ID" value="HFI92817.1"/>
    <property type="molecule type" value="Genomic_DNA"/>
</dbReference>
<sequence>MEVIHDKNNNRFVIYIDGAEAFVEYSLAENVIELYHTYTPPHLRGRGLAEKVVHAALEYAKENKLKVIPSCSYVAVFLQRHPEYSELKN</sequence>
<dbReference type="AlphaFoldDB" id="A0A7V2ZMU2"/>
<dbReference type="PROSITE" id="PS51729">
    <property type="entry name" value="GNAT_YJDJ"/>
    <property type="match status" value="1"/>
</dbReference>
<comment type="caution">
    <text evidence="2">The sequence shown here is derived from an EMBL/GenBank/DDBJ whole genome shotgun (WGS) entry which is preliminary data.</text>
</comment>
<evidence type="ECO:0000259" key="1">
    <source>
        <dbReference type="PROSITE" id="PS51729"/>
    </source>
</evidence>